<keyword evidence="3" id="KW-1185">Reference proteome</keyword>
<dbReference type="EMBL" id="RAWE01000294">
    <property type="protein sequence ID" value="RKG94928.1"/>
    <property type="molecule type" value="Genomic_DNA"/>
</dbReference>
<evidence type="ECO:0000256" key="1">
    <source>
        <dbReference type="SAM" id="MobiDB-lite"/>
    </source>
</evidence>
<evidence type="ECO:0000313" key="3">
    <source>
        <dbReference type="Proteomes" id="UP000268313"/>
    </source>
</evidence>
<dbReference type="OrthoDB" id="5382759at2"/>
<organism evidence="2 3">
    <name type="scientific">Corallococcus carmarthensis</name>
    <dbReference type="NCBI Taxonomy" id="2316728"/>
    <lineage>
        <taxon>Bacteria</taxon>
        <taxon>Pseudomonadati</taxon>
        <taxon>Myxococcota</taxon>
        <taxon>Myxococcia</taxon>
        <taxon>Myxococcales</taxon>
        <taxon>Cystobacterineae</taxon>
        <taxon>Myxococcaceae</taxon>
        <taxon>Corallococcus</taxon>
    </lineage>
</organism>
<feature type="compositionally biased region" description="Low complexity" evidence="1">
    <location>
        <begin position="173"/>
        <end position="184"/>
    </location>
</feature>
<name>A0A3A8JIX5_9BACT</name>
<accession>A0A3A8JIX5</accession>
<gene>
    <name evidence="2" type="ORF">D7X32_40560</name>
</gene>
<protein>
    <recommendedName>
        <fullName evidence="4">YtkA-like domain-containing protein</fullName>
    </recommendedName>
</protein>
<proteinExistence type="predicted"/>
<reference evidence="3" key="1">
    <citation type="submission" date="2018-09" db="EMBL/GenBank/DDBJ databases">
        <authorList>
            <person name="Livingstone P.G."/>
            <person name="Whitworth D.E."/>
        </authorList>
    </citation>
    <scope>NUCLEOTIDE SEQUENCE [LARGE SCALE GENOMIC DNA]</scope>
    <source>
        <strain evidence="3">CA043D</strain>
    </source>
</reference>
<dbReference type="AlphaFoldDB" id="A0A3A8JIX5"/>
<feature type="compositionally biased region" description="Pro residues" evidence="1">
    <location>
        <begin position="224"/>
        <end position="235"/>
    </location>
</feature>
<evidence type="ECO:0008006" key="4">
    <source>
        <dbReference type="Google" id="ProtNLM"/>
    </source>
</evidence>
<comment type="caution">
    <text evidence="2">The sequence shown here is derived from an EMBL/GenBank/DDBJ whole genome shotgun (WGS) entry which is preliminary data.</text>
</comment>
<dbReference type="Proteomes" id="UP000268313">
    <property type="component" value="Unassembled WGS sequence"/>
</dbReference>
<feature type="compositionally biased region" description="Low complexity" evidence="1">
    <location>
        <begin position="194"/>
        <end position="223"/>
    </location>
</feature>
<sequence>MTCLLALHAAAAPAPDQIKVERRGDLLSLSWRDAEDQLQGVLTPALPRPGEPLRLTLSVGNLQGPPFQGVVTVAFSQEGVPGQVTRTLKRDAVGWTTEFVPDAAGPWDVDVRFLTTRPKAVHGRFTVSEPPVPPMVWRVLLAIAGGLLLVRVLYAFTRRGVTPEHPIPPLPQAANPEATPAEPGGAPPVDPPVEAASPEPRAADPSEPSAAASPEPGAAASPEPGAPPADPPADR</sequence>
<dbReference type="RefSeq" id="WP_120607872.1">
    <property type="nucleotide sequence ID" value="NZ_RAWE01000294.1"/>
</dbReference>
<evidence type="ECO:0000313" key="2">
    <source>
        <dbReference type="EMBL" id="RKG94928.1"/>
    </source>
</evidence>
<feature type="region of interest" description="Disordered" evidence="1">
    <location>
        <begin position="165"/>
        <end position="235"/>
    </location>
</feature>